<dbReference type="Proteomes" id="UP000199629">
    <property type="component" value="Unassembled WGS sequence"/>
</dbReference>
<sequence length="238" mass="25738">MGIARRAVARAARLPGVSRIVSVNLAVPEPNPAKGVGVTGISKRPVDHLVHVRAPGPKTTGLHSGLVGDQIFDIEHHGGDDQAVYAYAREDYDWWQARLSRRLASGLFGENLTTEGVDVNGAVIGERWRIGPRLVLQPTFGRIPCVTFQHKMGEPRWVKTFTRANRPGAYLRVLEPGEVWAGDPVSVEDRPAHGVTIAQAFRAYLTEPQLLPELVEIDGLATTCARPSPNGFTGGGSS</sequence>
<dbReference type="Pfam" id="PF03473">
    <property type="entry name" value="MOSC"/>
    <property type="match status" value="1"/>
</dbReference>
<name>A0A1C4W5J5_9ACTN</name>
<dbReference type="InterPro" id="IPR011037">
    <property type="entry name" value="Pyrv_Knase-like_insert_dom_sf"/>
</dbReference>
<dbReference type="PANTHER" id="PTHR30212:SF2">
    <property type="entry name" value="PROTEIN YIIM"/>
    <property type="match status" value="1"/>
</dbReference>
<dbReference type="InterPro" id="IPR005302">
    <property type="entry name" value="MoCF_Sase_C"/>
</dbReference>
<keyword evidence="3" id="KW-1185">Reference proteome</keyword>
<dbReference type="InterPro" id="IPR052353">
    <property type="entry name" value="Benzoxazolinone_Detox_Enz"/>
</dbReference>
<dbReference type="GO" id="GO:0003824">
    <property type="term" value="F:catalytic activity"/>
    <property type="evidence" value="ECO:0007669"/>
    <property type="project" value="InterPro"/>
</dbReference>
<evidence type="ECO:0000313" key="3">
    <source>
        <dbReference type="Proteomes" id="UP000199629"/>
    </source>
</evidence>
<dbReference type="AlphaFoldDB" id="A0A1C4W5J5"/>
<dbReference type="PANTHER" id="PTHR30212">
    <property type="entry name" value="PROTEIN YIIM"/>
    <property type="match status" value="1"/>
</dbReference>
<proteinExistence type="predicted"/>
<dbReference type="EMBL" id="FMCS01000003">
    <property type="protein sequence ID" value="SCE91490.1"/>
    <property type="molecule type" value="Genomic_DNA"/>
</dbReference>
<dbReference type="GO" id="GO:0030151">
    <property type="term" value="F:molybdenum ion binding"/>
    <property type="evidence" value="ECO:0007669"/>
    <property type="project" value="InterPro"/>
</dbReference>
<dbReference type="GO" id="GO:0030170">
    <property type="term" value="F:pyridoxal phosphate binding"/>
    <property type="evidence" value="ECO:0007669"/>
    <property type="project" value="InterPro"/>
</dbReference>
<evidence type="ECO:0000313" key="2">
    <source>
        <dbReference type="EMBL" id="SCE91490.1"/>
    </source>
</evidence>
<dbReference type="SUPFAM" id="SSF50800">
    <property type="entry name" value="PK beta-barrel domain-like"/>
    <property type="match status" value="1"/>
</dbReference>
<organism evidence="2 3">
    <name type="scientific">Micromonospora chaiyaphumensis</name>
    <dbReference type="NCBI Taxonomy" id="307119"/>
    <lineage>
        <taxon>Bacteria</taxon>
        <taxon>Bacillati</taxon>
        <taxon>Actinomycetota</taxon>
        <taxon>Actinomycetes</taxon>
        <taxon>Micromonosporales</taxon>
        <taxon>Micromonosporaceae</taxon>
        <taxon>Micromonospora</taxon>
    </lineage>
</organism>
<protein>
    <submittedName>
        <fullName evidence="2">MOSC domain-containing protein YiiM</fullName>
    </submittedName>
</protein>
<accession>A0A1C4W5J5</accession>
<evidence type="ECO:0000259" key="1">
    <source>
        <dbReference type="PROSITE" id="PS51340"/>
    </source>
</evidence>
<gene>
    <name evidence="2" type="ORF">GA0070214_103237</name>
</gene>
<reference evidence="3" key="1">
    <citation type="submission" date="2016-06" db="EMBL/GenBank/DDBJ databases">
        <authorList>
            <person name="Varghese N."/>
            <person name="Submissions Spin"/>
        </authorList>
    </citation>
    <scope>NUCLEOTIDE SEQUENCE [LARGE SCALE GENOMIC DNA]</scope>
    <source>
        <strain evidence="3">DSM 45246</strain>
    </source>
</reference>
<dbReference type="PROSITE" id="PS51340">
    <property type="entry name" value="MOSC"/>
    <property type="match status" value="1"/>
</dbReference>
<feature type="domain" description="MOSC" evidence="1">
    <location>
        <begin position="44"/>
        <end position="188"/>
    </location>
</feature>
<dbReference type="Gene3D" id="2.40.33.20">
    <property type="entry name" value="PK beta-barrel domain-like"/>
    <property type="match status" value="1"/>
</dbReference>